<reference evidence="12" key="2">
    <citation type="journal article" date="2023" name="Plants (Basel)">
        <title>Annotation of the Turnera subulata (Passifloraceae) Draft Genome Reveals the S-Locus Evolved after the Divergence of Turneroideae from Passifloroideae in a Stepwise Manner.</title>
        <authorList>
            <person name="Henning P.M."/>
            <person name="Roalson E.H."/>
            <person name="Mir W."/>
            <person name="McCubbin A.G."/>
            <person name="Shore J.S."/>
        </authorList>
    </citation>
    <scope>NUCLEOTIDE SEQUENCE</scope>
    <source>
        <strain evidence="12">F60SS</strain>
    </source>
</reference>
<dbReference type="InterPro" id="IPR020946">
    <property type="entry name" value="Flavin_mOase-like"/>
</dbReference>
<dbReference type="PANTHER" id="PTHR43539">
    <property type="entry name" value="FLAVIN-BINDING MONOOXYGENASE-LIKE PROTEIN (AFU_ORTHOLOGUE AFUA_4G09220)"/>
    <property type="match status" value="1"/>
</dbReference>
<dbReference type="InterPro" id="IPR036188">
    <property type="entry name" value="FAD/NAD-bd_sf"/>
</dbReference>
<evidence type="ECO:0000256" key="5">
    <source>
        <dbReference type="ARBA" id="ARBA00022827"/>
    </source>
</evidence>
<evidence type="ECO:0000256" key="4">
    <source>
        <dbReference type="ARBA" id="ARBA00022630"/>
    </source>
</evidence>
<keyword evidence="6" id="KW-0521">NADP</keyword>
<dbReference type="GO" id="GO:0004499">
    <property type="term" value="F:N,N-dimethylaniline monooxygenase activity"/>
    <property type="evidence" value="ECO:0007669"/>
    <property type="project" value="InterPro"/>
</dbReference>
<evidence type="ECO:0000256" key="8">
    <source>
        <dbReference type="ARBA" id="ARBA00023033"/>
    </source>
</evidence>
<reference evidence="12" key="1">
    <citation type="submission" date="2022-02" db="EMBL/GenBank/DDBJ databases">
        <authorList>
            <person name="Henning P.M."/>
            <person name="McCubbin A.G."/>
            <person name="Shore J.S."/>
        </authorList>
    </citation>
    <scope>NUCLEOTIDE SEQUENCE</scope>
    <source>
        <strain evidence="12">F60SS</strain>
        <tissue evidence="12">Leaves</tissue>
    </source>
</reference>
<dbReference type="GO" id="GO:0009851">
    <property type="term" value="P:auxin biosynthetic process"/>
    <property type="evidence" value="ECO:0007669"/>
    <property type="project" value="UniProtKB-KW"/>
</dbReference>
<evidence type="ECO:0000256" key="2">
    <source>
        <dbReference type="ARBA" id="ARBA00004814"/>
    </source>
</evidence>
<dbReference type="FunFam" id="3.50.50.60:FF:000100">
    <property type="entry name" value="Flavin-containing monooxygenase"/>
    <property type="match status" value="1"/>
</dbReference>
<comment type="caution">
    <text evidence="12">The sequence shown here is derived from an EMBL/GenBank/DDBJ whole genome shotgun (WGS) entry which is preliminary data.</text>
</comment>
<proteinExistence type="inferred from homology"/>
<comment type="similarity">
    <text evidence="3 11">Belongs to the FMO family.</text>
</comment>
<dbReference type="EMBL" id="JAKUCV010002937">
    <property type="protein sequence ID" value="KAJ4840830.1"/>
    <property type="molecule type" value="Genomic_DNA"/>
</dbReference>
<gene>
    <name evidence="12" type="primary">YUC3_2</name>
    <name evidence="12" type="ORF">Tsubulata_033464</name>
</gene>
<organism evidence="12 13">
    <name type="scientific">Turnera subulata</name>
    <dbReference type="NCBI Taxonomy" id="218843"/>
    <lineage>
        <taxon>Eukaryota</taxon>
        <taxon>Viridiplantae</taxon>
        <taxon>Streptophyta</taxon>
        <taxon>Embryophyta</taxon>
        <taxon>Tracheophyta</taxon>
        <taxon>Spermatophyta</taxon>
        <taxon>Magnoliopsida</taxon>
        <taxon>eudicotyledons</taxon>
        <taxon>Gunneridae</taxon>
        <taxon>Pentapetalae</taxon>
        <taxon>rosids</taxon>
        <taxon>fabids</taxon>
        <taxon>Malpighiales</taxon>
        <taxon>Passifloraceae</taxon>
        <taxon>Turnera</taxon>
    </lineage>
</organism>
<dbReference type="Proteomes" id="UP001141552">
    <property type="component" value="Unassembled WGS sequence"/>
</dbReference>
<dbReference type="PANTHER" id="PTHR43539:SF56">
    <property type="entry name" value="EXPRESSED PROTEIN"/>
    <property type="match status" value="1"/>
</dbReference>
<comment type="pathway">
    <text evidence="2">Plant hormone metabolism; auxin biosynthesis.</text>
</comment>
<keyword evidence="4 11" id="KW-0285">Flavoprotein</keyword>
<evidence type="ECO:0000256" key="3">
    <source>
        <dbReference type="ARBA" id="ARBA00009183"/>
    </source>
</evidence>
<name>A0A9Q0G212_9ROSI</name>
<comment type="catalytic activity">
    <reaction evidence="10">
        <text>indole-3-pyruvate + NADPH + O2 + H(+) = (indol-3-yl)acetate + CO2 + NADP(+) + H2O</text>
        <dbReference type="Rhea" id="RHEA:34331"/>
        <dbReference type="ChEBI" id="CHEBI:15377"/>
        <dbReference type="ChEBI" id="CHEBI:15378"/>
        <dbReference type="ChEBI" id="CHEBI:15379"/>
        <dbReference type="ChEBI" id="CHEBI:16526"/>
        <dbReference type="ChEBI" id="CHEBI:17640"/>
        <dbReference type="ChEBI" id="CHEBI:30854"/>
        <dbReference type="ChEBI" id="CHEBI:57783"/>
        <dbReference type="ChEBI" id="CHEBI:58349"/>
        <dbReference type="EC" id="1.14.13.168"/>
    </reaction>
</comment>
<dbReference type="PRINTS" id="PR00368">
    <property type="entry name" value="FADPNR"/>
</dbReference>
<evidence type="ECO:0000313" key="12">
    <source>
        <dbReference type="EMBL" id="KAJ4840830.1"/>
    </source>
</evidence>
<dbReference type="GO" id="GO:0050660">
    <property type="term" value="F:flavin adenine dinucleotide binding"/>
    <property type="evidence" value="ECO:0007669"/>
    <property type="project" value="InterPro"/>
</dbReference>
<dbReference type="EC" id="1.-.-.-" evidence="11"/>
<dbReference type="GO" id="GO:0103075">
    <property type="term" value="F:indole-3-pyruvate monooxygenase activity"/>
    <property type="evidence" value="ECO:0007669"/>
    <property type="project" value="UniProtKB-EC"/>
</dbReference>
<dbReference type="GO" id="GO:0050661">
    <property type="term" value="F:NADP binding"/>
    <property type="evidence" value="ECO:0007669"/>
    <property type="project" value="InterPro"/>
</dbReference>
<comment type="cofactor">
    <cofactor evidence="1 11">
        <name>FAD</name>
        <dbReference type="ChEBI" id="CHEBI:57692"/>
    </cofactor>
</comment>
<evidence type="ECO:0000256" key="1">
    <source>
        <dbReference type="ARBA" id="ARBA00001974"/>
    </source>
</evidence>
<protein>
    <recommendedName>
        <fullName evidence="11">Flavin-containing monooxygenase</fullName>
        <ecNumber evidence="11">1.-.-.-</ecNumber>
    </recommendedName>
</protein>
<evidence type="ECO:0000256" key="11">
    <source>
        <dbReference type="RuleBase" id="RU361177"/>
    </source>
</evidence>
<dbReference type="PRINTS" id="PR00469">
    <property type="entry name" value="PNDRDTASEII"/>
</dbReference>
<evidence type="ECO:0000256" key="7">
    <source>
        <dbReference type="ARBA" id="ARBA00023002"/>
    </source>
</evidence>
<keyword evidence="7 11" id="KW-0560">Oxidoreductase</keyword>
<dbReference type="Gene3D" id="3.50.50.60">
    <property type="entry name" value="FAD/NAD(P)-binding domain"/>
    <property type="match status" value="1"/>
</dbReference>
<evidence type="ECO:0000256" key="6">
    <source>
        <dbReference type="ARBA" id="ARBA00022857"/>
    </source>
</evidence>
<dbReference type="SUPFAM" id="SSF51905">
    <property type="entry name" value="FAD/NAD(P)-binding domain"/>
    <property type="match status" value="2"/>
</dbReference>
<dbReference type="Pfam" id="PF00743">
    <property type="entry name" value="FMO-like"/>
    <property type="match status" value="1"/>
</dbReference>
<evidence type="ECO:0000313" key="13">
    <source>
        <dbReference type="Proteomes" id="UP001141552"/>
    </source>
</evidence>
<sequence length="415" mass="46608">MAVVPITRNEDEGGGMYHEMIMNLGSKCIWIPGPVIIGAGPSGLAVAACLKERGVPFLILEKESCVGSLWKLKTYDRLQLHLPKKFCELPYMPFPPEFPEYPTKEQFISYLEAYAKHFSIKPKFRQVVGSASYDSSLGFWRVKSNECEYMCRWLIVATGENAEPVLPDIPGISDFKGRVLHGSKYRDGAEFKGNKVLVVGCGNSGMEISLDLCNNCARVSLVVRDKLHILPREIFGTSTFGLSMWLMKWFPLKYVDKFLLLCSRMTLGDTKRNGIKRPEIGPIEQKNSTGKTPVLDIGAFAKIKSGQIKVVSGIRRFTTYGAEFADGHVEEFDSVVLATGYRSNVTSWLKEDNFFNQKDGYPKNPFPNNWKGRNGLYGVGFTKRGLLGASFDAKRVAEDISRRWNSETKHLRIKA</sequence>
<keyword evidence="9" id="KW-0073">Auxin biosynthesis</keyword>
<accession>A0A9Q0G212</accession>
<keyword evidence="5 11" id="KW-0274">FAD</keyword>
<evidence type="ECO:0000256" key="10">
    <source>
        <dbReference type="ARBA" id="ARBA00047707"/>
    </source>
</evidence>
<dbReference type="OrthoDB" id="809660at2759"/>
<dbReference type="InterPro" id="IPR050982">
    <property type="entry name" value="Auxin_biosynth/cation_transpt"/>
</dbReference>
<dbReference type="AlphaFoldDB" id="A0A9Q0G212"/>
<evidence type="ECO:0000256" key="9">
    <source>
        <dbReference type="ARBA" id="ARBA00023070"/>
    </source>
</evidence>
<keyword evidence="13" id="KW-1185">Reference proteome</keyword>
<keyword evidence="8 11" id="KW-0503">Monooxygenase</keyword>